<dbReference type="GO" id="GO:0003964">
    <property type="term" value="F:RNA-directed DNA polymerase activity"/>
    <property type="evidence" value="ECO:0007669"/>
    <property type="project" value="UniProtKB-KW"/>
</dbReference>
<accession>A0A8X6VL93</accession>
<dbReference type="Proteomes" id="UP000887159">
    <property type="component" value="Unassembled WGS sequence"/>
</dbReference>
<dbReference type="AlphaFoldDB" id="A0A8X6VL93"/>
<keyword evidence="4" id="KW-1185">Reference proteome</keyword>
<dbReference type="InterPro" id="IPR040676">
    <property type="entry name" value="DUF5641"/>
</dbReference>
<comment type="caution">
    <text evidence="3">The sequence shown here is derived from an EMBL/GenBank/DDBJ whole genome shotgun (WGS) entry which is preliminary data.</text>
</comment>
<sequence>MNVITDEEGIKRVKTRITERSDHPEFIYPIILPGECLFTQRLIEYYHRQNCHAGTQILLGILRERFWIVRSRRVVRKIVRSCIRCKRYKCKSPNSEPVSLPGDRVNDAVVFEVVGVDLAGPLYVKGGQKSWIVLFTCATYRAVHLELTSSLSTDAFLLSLRRFIARRGRPRVIYSDNGTNFRGAHGELSGIDWPLTYLSENSDDLVPLSPAMFLVENRNLDVPDIDYRDTVNLRKRVRYRQKLLNDLSHRFRKEYLGLLIQNKNKKGPLSEVRLGEIVLIGDDIKKRMHWPLAKVIRLIPRKDGKIRTVELKTRTGTMLRPIQRVYPLEVQSTETPNDPLNDCTITNPISSISSDNLSDPNDSSNVLPRVSKYGRVIKVPEKLDLFNQVLYVFESK</sequence>
<proteinExistence type="predicted"/>
<dbReference type="Pfam" id="PF18701">
    <property type="entry name" value="DUF5641"/>
    <property type="match status" value="1"/>
</dbReference>
<dbReference type="InterPro" id="IPR012337">
    <property type="entry name" value="RNaseH-like_sf"/>
</dbReference>
<dbReference type="InterPro" id="IPR036397">
    <property type="entry name" value="RNaseH_sf"/>
</dbReference>
<feature type="domain" description="DUF5641" evidence="2">
    <location>
        <begin position="236"/>
        <end position="328"/>
    </location>
</feature>
<keyword evidence="3" id="KW-0808">Transferase</keyword>
<reference evidence="3" key="1">
    <citation type="submission" date="2020-08" db="EMBL/GenBank/DDBJ databases">
        <title>Multicomponent nature underlies the extraordinary mechanical properties of spider dragline silk.</title>
        <authorList>
            <person name="Kono N."/>
            <person name="Nakamura H."/>
            <person name="Mori M."/>
            <person name="Yoshida Y."/>
            <person name="Ohtoshi R."/>
            <person name="Malay A.D."/>
            <person name="Moran D.A.P."/>
            <person name="Tomita M."/>
            <person name="Numata K."/>
            <person name="Arakawa K."/>
        </authorList>
    </citation>
    <scope>NUCLEOTIDE SEQUENCE</scope>
</reference>
<dbReference type="Pfam" id="PF17921">
    <property type="entry name" value="Integrase_H2C2"/>
    <property type="match status" value="1"/>
</dbReference>
<dbReference type="PANTHER" id="PTHR47331:SF2">
    <property type="match status" value="1"/>
</dbReference>
<feature type="domain" description="Integrase zinc-binding" evidence="1">
    <location>
        <begin position="39"/>
        <end position="89"/>
    </location>
</feature>
<organism evidence="3 4">
    <name type="scientific">Trichonephila clavipes</name>
    <name type="common">Golden silk orbweaver</name>
    <name type="synonym">Nephila clavipes</name>
    <dbReference type="NCBI Taxonomy" id="2585209"/>
    <lineage>
        <taxon>Eukaryota</taxon>
        <taxon>Metazoa</taxon>
        <taxon>Ecdysozoa</taxon>
        <taxon>Arthropoda</taxon>
        <taxon>Chelicerata</taxon>
        <taxon>Arachnida</taxon>
        <taxon>Araneae</taxon>
        <taxon>Araneomorphae</taxon>
        <taxon>Entelegynae</taxon>
        <taxon>Araneoidea</taxon>
        <taxon>Nephilidae</taxon>
        <taxon>Trichonephila</taxon>
    </lineage>
</organism>
<dbReference type="EMBL" id="BMAU01021296">
    <property type="protein sequence ID" value="GFY10355.1"/>
    <property type="molecule type" value="Genomic_DNA"/>
</dbReference>
<evidence type="ECO:0000313" key="4">
    <source>
        <dbReference type="Proteomes" id="UP000887159"/>
    </source>
</evidence>
<gene>
    <name evidence="3" type="primary">X975_15193</name>
    <name evidence="3" type="ORF">TNCV_2630321</name>
</gene>
<keyword evidence="3" id="KW-0548">Nucleotidyltransferase</keyword>
<evidence type="ECO:0000313" key="3">
    <source>
        <dbReference type="EMBL" id="GFY10355.1"/>
    </source>
</evidence>
<dbReference type="InterPro" id="IPR041588">
    <property type="entry name" value="Integrase_H2C2"/>
</dbReference>
<dbReference type="Gene3D" id="3.30.420.10">
    <property type="entry name" value="Ribonuclease H-like superfamily/Ribonuclease H"/>
    <property type="match status" value="1"/>
</dbReference>
<evidence type="ECO:0000259" key="2">
    <source>
        <dbReference type="Pfam" id="PF18701"/>
    </source>
</evidence>
<evidence type="ECO:0000259" key="1">
    <source>
        <dbReference type="Pfam" id="PF17921"/>
    </source>
</evidence>
<dbReference type="Gene3D" id="1.10.340.70">
    <property type="match status" value="1"/>
</dbReference>
<name>A0A8X6VL93_TRICX</name>
<keyword evidence="3" id="KW-0695">RNA-directed DNA polymerase</keyword>
<dbReference type="PANTHER" id="PTHR47331">
    <property type="entry name" value="PHD-TYPE DOMAIN-CONTAINING PROTEIN"/>
    <property type="match status" value="1"/>
</dbReference>
<protein>
    <submittedName>
        <fullName evidence="3">Putative RNA-directed DNA polymerase from transposon X-element</fullName>
    </submittedName>
</protein>
<dbReference type="GO" id="GO:0003676">
    <property type="term" value="F:nucleic acid binding"/>
    <property type="evidence" value="ECO:0007669"/>
    <property type="project" value="InterPro"/>
</dbReference>
<dbReference type="SUPFAM" id="SSF53098">
    <property type="entry name" value="Ribonuclease H-like"/>
    <property type="match status" value="1"/>
</dbReference>